<proteinExistence type="predicted"/>
<feature type="transmembrane region" description="Helical" evidence="1">
    <location>
        <begin position="21"/>
        <end position="42"/>
    </location>
</feature>
<sequence>MKDIGVLLQKEWRENIRSFKILWIPLVFIILGVMEPLTYYFLPQIMSSVGNVPEGVDFVLPELLGEDIFASLTSQYQFIGLLVVILAFMGTISRERKSGAGTLLYVRPISYVSYFMSKWLTVNGIVLISLTAGYMASWYYIDLLYNSVDPAGVFQLIASYFLWFMFVVTLTLAASAWLSTGGAAAVALLITFFGQIVDAIVGKYWTVTPWKLALYSPTWLKNGPDSDTYWLTVLLTAILIAILIAFGIWMSKKNAAKTKI</sequence>
<evidence type="ECO:0000313" key="3">
    <source>
        <dbReference type="Proteomes" id="UP001595817"/>
    </source>
</evidence>
<feature type="transmembrane region" description="Helical" evidence="1">
    <location>
        <begin position="229"/>
        <end position="250"/>
    </location>
</feature>
<name>A0ABV8WZY1_9LACT</name>
<accession>A0ABV8WZY1</accession>
<dbReference type="EMBL" id="JBHSEC010000001">
    <property type="protein sequence ID" value="MFC4408825.1"/>
    <property type="molecule type" value="Genomic_DNA"/>
</dbReference>
<keyword evidence="1" id="KW-0812">Transmembrane</keyword>
<gene>
    <name evidence="2" type="ORF">ACFOZY_00105</name>
</gene>
<organism evidence="2 3">
    <name type="scientific">Chungangia koreensis</name>
    <dbReference type="NCBI Taxonomy" id="752657"/>
    <lineage>
        <taxon>Bacteria</taxon>
        <taxon>Bacillati</taxon>
        <taxon>Bacillota</taxon>
        <taxon>Bacilli</taxon>
        <taxon>Lactobacillales</taxon>
        <taxon>Chungangia</taxon>
    </lineage>
</organism>
<dbReference type="Pfam" id="PF12679">
    <property type="entry name" value="ABC2_membrane_2"/>
    <property type="match status" value="1"/>
</dbReference>
<feature type="transmembrane region" description="Helical" evidence="1">
    <location>
        <begin position="153"/>
        <end position="178"/>
    </location>
</feature>
<comment type="caution">
    <text evidence="2">The sequence shown here is derived from an EMBL/GenBank/DDBJ whole genome shotgun (WGS) entry which is preliminary data.</text>
</comment>
<reference evidence="3" key="1">
    <citation type="journal article" date="2019" name="Int. J. Syst. Evol. Microbiol.">
        <title>The Global Catalogue of Microorganisms (GCM) 10K type strain sequencing project: providing services to taxonomists for standard genome sequencing and annotation.</title>
        <authorList>
            <consortium name="The Broad Institute Genomics Platform"/>
            <consortium name="The Broad Institute Genome Sequencing Center for Infectious Disease"/>
            <person name="Wu L."/>
            <person name="Ma J."/>
        </authorList>
    </citation>
    <scope>NUCLEOTIDE SEQUENCE [LARGE SCALE GENOMIC DNA]</scope>
    <source>
        <strain evidence="3">CCUG 59778</strain>
    </source>
</reference>
<evidence type="ECO:0000313" key="2">
    <source>
        <dbReference type="EMBL" id="MFC4408825.1"/>
    </source>
</evidence>
<keyword evidence="3" id="KW-1185">Reference proteome</keyword>
<keyword evidence="1" id="KW-1133">Transmembrane helix</keyword>
<protein>
    <submittedName>
        <fullName evidence="2">ABC transporter permease</fullName>
    </submittedName>
</protein>
<dbReference type="Proteomes" id="UP001595817">
    <property type="component" value="Unassembled WGS sequence"/>
</dbReference>
<keyword evidence="1" id="KW-0472">Membrane</keyword>
<feature type="transmembrane region" description="Helical" evidence="1">
    <location>
        <begin position="185"/>
        <end position="205"/>
    </location>
</feature>
<feature type="transmembrane region" description="Helical" evidence="1">
    <location>
        <begin position="119"/>
        <end position="141"/>
    </location>
</feature>
<evidence type="ECO:0000256" key="1">
    <source>
        <dbReference type="SAM" id="Phobius"/>
    </source>
</evidence>
<feature type="transmembrane region" description="Helical" evidence="1">
    <location>
        <begin position="68"/>
        <end position="88"/>
    </location>
</feature>
<dbReference type="RefSeq" id="WP_378150932.1">
    <property type="nucleotide sequence ID" value="NZ_JBHSEC010000001.1"/>
</dbReference>